<dbReference type="GeneID" id="28995969"/>
<sequence length="108" mass="12366">MYLHSNTSNWSLGKIFLALPVLAKSKKAQETTHTFTIGHLNSLLKWYKFPKFQGSRIFESKKLDISINIRVILNVQPINTLYISSTAKMNTEAYIVSRQVAVQKHKPC</sequence>
<reference evidence="2" key="1">
    <citation type="submission" date="2015-06" db="EMBL/GenBank/DDBJ databases">
        <title>Expansion of signal transduction pathways in fungi by whole-genome duplication.</title>
        <authorList>
            <consortium name="DOE Joint Genome Institute"/>
            <person name="Corrochano L.M."/>
            <person name="Kuo A."/>
            <person name="Marcet-Houben M."/>
            <person name="Polaino S."/>
            <person name="Salamov A."/>
            <person name="Villalobos J.M."/>
            <person name="Alvarez M.I."/>
            <person name="Avalos J."/>
            <person name="Benito E.P."/>
            <person name="Benoit I."/>
            <person name="Burger G."/>
            <person name="Camino L.P."/>
            <person name="Canovas D."/>
            <person name="Cerda-Olmedo E."/>
            <person name="Cheng J.-F."/>
            <person name="Dominguez A."/>
            <person name="Elias M."/>
            <person name="Eslava A.P."/>
            <person name="Glaser F."/>
            <person name="Grimwood J."/>
            <person name="Gutierrez G."/>
            <person name="Heitman J."/>
            <person name="Henrissat B."/>
            <person name="Iturriaga E.A."/>
            <person name="Lang B.F."/>
            <person name="Lavin J.L."/>
            <person name="Lee S."/>
            <person name="Li W."/>
            <person name="Lindquist E."/>
            <person name="Lopez-Garcia S."/>
            <person name="Luque E.M."/>
            <person name="Marcos A.T."/>
            <person name="Martin J."/>
            <person name="McCluskey K."/>
            <person name="Medina H.R."/>
            <person name="Miralles-Duran A."/>
            <person name="Miyazaki A."/>
            <person name="Munoz-Torres E."/>
            <person name="Oguiza J.A."/>
            <person name="Ohm R."/>
            <person name="Olmedo M."/>
            <person name="Orejas M."/>
            <person name="Ortiz-Castellanos L."/>
            <person name="Pisabarro A.G."/>
            <person name="Rodriguez-Romero J."/>
            <person name="Ruiz-Herrera J."/>
            <person name="Ruiz-Vazquez R."/>
            <person name="Sanz C."/>
            <person name="Schackwitz W."/>
            <person name="Schmutz J."/>
            <person name="Shahriari M."/>
            <person name="Shelest E."/>
            <person name="Silva-Franco F."/>
            <person name="Soanes D."/>
            <person name="Syed K."/>
            <person name="Tagua V.G."/>
            <person name="Talbot N.J."/>
            <person name="Thon M."/>
            <person name="De vries R.P."/>
            <person name="Wiebenga A."/>
            <person name="Yadav J.S."/>
            <person name="Braun E.L."/>
            <person name="Baker S."/>
            <person name="Garre V."/>
            <person name="Horwitz B."/>
            <person name="Torres-Martinez S."/>
            <person name="Idnurm A."/>
            <person name="Herrera-Estrella A."/>
            <person name="Gabaldon T."/>
            <person name="Grigoriev I.V."/>
        </authorList>
    </citation>
    <scope>NUCLEOTIDE SEQUENCE [LARGE SCALE GENOMIC DNA]</scope>
    <source>
        <strain evidence="2">NRRL 1555(-)</strain>
    </source>
</reference>
<accession>A0A167PFM2</accession>
<dbReference type="AlphaFoldDB" id="A0A167PFM2"/>
<dbReference type="EMBL" id="KV440974">
    <property type="protein sequence ID" value="OAD77818.1"/>
    <property type="molecule type" value="Genomic_DNA"/>
</dbReference>
<protein>
    <submittedName>
        <fullName evidence="1">Uncharacterized protein</fullName>
    </submittedName>
</protein>
<dbReference type="RefSeq" id="XP_018295858.1">
    <property type="nucleotide sequence ID" value="XM_018435063.1"/>
</dbReference>
<keyword evidence="2" id="KW-1185">Reference proteome</keyword>
<organism evidence="1 2">
    <name type="scientific">Phycomyces blakesleeanus (strain ATCC 8743b / DSM 1359 / FGSC 10004 / NBRC 33097 / NRRL 1555)</name>
    <dbReference type="NCBI Taxonomy" id="763407"/>
    <lineage>
        <taxon>Eukaryota</taxon>
        <taxon>Fungi</taxon>
        <taxon>Fungi incertae sedis</taxon>
        <taxon>Mucoromycota</taxon>
        <taxon>Mucoromycotina</taxon>
        <taxon>Mucoromycetes</taxon>
        <taxon>Mucorales</taxon>
        <taxon>Phycomycetaceae</taxon>
        <taxon>Phycomyces</taxon>
    </lineage>
</organism>
<evidence type="ECO:0000313" key="2">
    <source>
        <dbReference type="Proteomes" id="UP000077315"/>
    </source>
</evidence>
<evidence type="ECO:0000313" key="1">
    <source>
        <dbReference type="EMBL" id="OAD77818.1"/>
    </source>
</evidence>
<gene>
    <name evidence="1" type="ORF">PHYBLDRAFT_164706</name>
</gene>
<proteinExistence type="predicted"/>
<name>A0A167PFM2_PHYB8</name>
<dbReference type="VEuPathDB" id="FungiDB:PHYBLDRAFT_164706"/>
<dbReference type="InParanoid" id="A0A167PFM2"/>
<dbReference type="Proteomes" id="UP000077315">
    <property type="component" value="Unassembled WGS sequence"/>
</dbReference>